<accession>A0A6J7K527</accession>
<protein>
    <submittedName>
        <fullName evidence="12">Unannotated protein</fullName>
    </submittedName>
</protein>
<organism evidence="12">
    <name type="scientific">freshwater metagenome</name>
    <dbReference type="NCBI Taxonomy" id="449393"/>
    <lineage>
        <taxon>unclassified sequences</taxon>
        <taxon>metagenomes</taxon>
        <taxon>ecological metagenomes</taxon>
    </lineage>
</organism>
<evidence type="ECO:0000256" key="1">
    <source>
        <dbReference type="ARBA" id="ARBA00001974"/>
    </source>
</evidence>
<evidence type="ECO:0000313" key="12">
    <source>
        <dbReference type="EMBL" id="CAB4949364.1"/>
    </source>
</evidence>
<keyword evidence="5" id="KW-0560">Oxidoreductase</keyword>
<evidence type="ECO:0000313" key="11">
    <source>
        <dbReference type="EMBL" id="CAB4811403.1"/>
    </source>
</evidence>
<dbReference type="SUPFAM" id="SSF56645">
    <property type="entry name" value="Acyl-CoA dehydrogenase NM domain-like"/>
    <property type="match status" value="1"/>
</dbReference>
<evidence type="ECO:0000259" key="6">
    <source>
        <dbReference type="Pfam" id="PF00441"/>
    </source>
</evidence>
<dbReference type="InterPro" id="IPR046373">
    <property type="entry name" value="Acyl-CoA_Oxase/DH_mid-dom_sf"/>
</dbReference>
<dbReference type="InterPro" id="IPR006091">
    <property type="entry name" value="Acyl-CoA_Oxase/DH_mid-dom"/>
</dbReference>
<dbReference type="GO" id="GO:0005886">
    <property type="term" value="C:plasma membrane"/>
    <property type="evidence" value="ECO:0007669"/>
    <property type="project" value="TreeGrafter"/>
</dbReference>
<dbReference type="InterPro" id="IPR037069">
    <property type="entry name" value="AcylCoA_DH/ox_N_sf"/>
</dbReference>
<evidence type="ECO:0000256" key="2">
    <source>
        <dbReference type="ARBA" id="ARBA00009347"/>
    </source>
</evidence>
<sequence length="393" mass="42646">MDDLIEFRARVRAWLAERYPEIGPQKDDERGDTIARAPEGHVAMVQGAITLQKALYAAGFWATRLPQEYGGQGLTRAHDDIVAEELMRFDCPSLRPLGIGMGLAMPTILGAAGEEQKRRFLPKLVAADEVWCQLFSEPDAGSDLVSLRCKAMRDGDTWVITGQKVWSSFASDAHYGMLLARTDPNSDKPHSGITMFILPMDRKGVTVVPLVDIAGGHHFNEVFLEEVVLRDDEIIGEVNRGWQVANGTLSGERSGYLGGSGKGRRRRQALAAAADAGKLHDAVVRDRIVDVAARERILELLAERIHAGAALGGNPAAGSLVKVYAGNLEQQSSELVIDLRGASGIAWEAGHPDADYAAHALNGSRQSRIAGGTHEIQRNLMGERILGLPREPK</sequence>
<dbReference type="EMBL" id="CAFAAV010000043">
    <property type="protein sequence ID" value="CAB4811403.1"/>
    <property type="molecule type" value="Genomic_DNA"/>
</dbReference>
<evidence type="ECO:0000313" key="9">
    <source>
        <dbReference type="EMBL" id="CAB4365131.1"/>
    </source>
</evidence>
<dbReference type="Gene3D" id="1.20.140.10">
    <property type="entry name" value="Butyryl-CoA Dehydrogenase, subunit A, domain 3"/>
    <property type="match status" value="1"/>
</dbReference>
<dbReference type="FunFam" id="2.40.110.10:FF:000011">
    <property type="entry name" value="Acyl-CoA dehydrogenase FadE34"/>
    <property type="match status" value="1"/>
</dbReference>
<keyword evidence="4" id="KW-0274">FAD</keyword>
<dbReference type="PANTHER" id="PTHR43292:SF4">
    <property type="entry name" value="ACYL-COA DEHYDROGENASE FADE34"/>
    <property type="match status" value="1"/>
</dbReference>
<dbReference type="EMBL" id="CAEZYF010000022">
    <property type="protein sequence ID" value="CAB4738797.1"/>
    <property type="molecule type" value="Genomic_DNA"/>
</dbReference>
<dbReference type="InterPro" id="IPR009100">
    <property type="entry name" value="AcylCoA_DH/oxidase_NM_dom_sf"/>
</dbReference>
<feature type="domain" description="Acyl-CoA oxidase/dehydrogenase middle" evidence="7">
    <location>
        <begin position="132"/>
        <end position="215"/>
    </location>
</feature>
<evidence type="ECO:0000256" key="5">
    <source>
        <dbReference type="ARBA" id="ARBA00023002"/>
    </source>
</evidence>
<dbReference type="AlphaFoldDB" id="A0A6J7K527"/>
<gene>
    <name evidence="10" type="ORF">UFOPK2656_02744</name>
    <name evidence="11" type="ORF">UFOPK3099_00765</name>
    <name evidence="12" type="ORF">UFOPK3651_02738</name>
    <name evidence="13" type="ORF">UFOPK3931_02633</name>
    <name evidence="9" type="ORF">UFOPK4189_02886</name>
</gene>
<evidence type="ECO:0000313" key="13">
    <source>
        <dbReference type="EMBL" id="CAB5007851.1"/>
    </source>
</evidence>
<dbReference type="Gene3D" id="1.10.540.10">
    <property type="entry name" value="Acyl-CoA dehydrogenase/oxidase, N-terminal domain"/>
    <property type="match status" value="1"/>
</dbReference>
<dbReference type="InterPro" id="IPR036250">
    <property type="entry name" value="AcylCo_DH-like_C"/>
</dbReference>
<dbReference type="EMBL" id="CAFBOL010000096">
    <property type="protein sequence ID" value="CAB5007851.1"/>
    <property type="molecule type" value="Genomic_DNA"/>
</dbReference>
<dbReference type="GO" id="GO:0016627">
    <property type="term" value="F:oxidoreductase activity, acting on the CH-CH group of donors"/>
    <property type="evidence" value="ECO:0007669"/>
    <property type="project" value="InterPro"/>
</dbReference>
<reference evidence="12" key="1">
    <citation type="submission" date="2020-05" db="EMBL/GenBank/DDBJ databases">
        <authorList>
            <person name="Chiriac C."/>
            <person name="Salcher M."/>
            <person name="Ghai R."/>
            <person name="Kavagutti S V."/>
        </authorList>
    </citation>
    <scope>NUCLEOTIDE SEQUENCE</scope>
</reference>
<dbReference type="InterPro" id="IPR052161">
    <property type="entry name" value="Mycobact_Acyl-CoA_DH"/>
</dbReference>
<evidence type="ECO:0000259" key="8">
    <source>
        <dbReference type="Pfam" id="PF02771"/>
    </source>
</evidence>
<dbReference type="Pfam" id="PF02771">
    <property type="entry name" value="Acyl-CoA_dh_N"/>
    <property type="match status" value="1"/>
</dbReference>
<dbReference type="SUPFAM" id="SSF47203">
    <property type="entry name" value="Acyl-CoA dehydrogenase C-terminal domain-like"/>
    <property type="match status" value="1"/>
</dbReference>
<feature type="domain" description="Acyl-CoA dehydrogenase/oxidase N-terminal" evidence="8">
    <location>
        <begin position="51"/>
        <end position="126"/>
    </location>
</feature>
<dbReference type="EMBL" id="CAESGF010000024">
    <property type="protein sequence ID" value="CAB4365131.1"/>
    <property type="molecule type" value="Genomic_DNA"/>
</dbReference>
<dbReference type="Gene3D" id="2.40.110.10">
    <property type="entry name" value="Butyryl-CoA Dehydrogenase, subunit A, domain 2"/>
    <property type="match status" value="1"/>
</dbReference>
<dbReference type="GO" id="GO:0050660">
    <property type="term" value="F:flavin adenine dinucleotide binding"/>
    <property type="evidence" value="ECO:0007669"/>
    <property type="project" value="InterPro"/>
</dbReference>
<dbReference type="EMBL" id="CAFBMT010000020">
    <property type="protein sequence ID" value="CAB4949364.1"/>
    <property type="molecule type" value="Genomic_DNA"/>
</dbReference>
<dbReference type="PANTHER" id="PTHR43292">
    <property type="entry name" value="ACYL-COA DEHYDROGENASE"/>
    <property type="match status" value="1"/>
</dbReference>
<evidence type="ECO:0000313" key="10">
    <source>
        <dbReference type="EMBL" id="CAB4738797.1"/>
    </source>
</evidence>
<proteinExistence type="inferred from homology"/>
<evidence type="ECO:0000256" key="4">
    <source>
        <dbReference type="ARBA" id="ARBA00022827"/>
    </source>
</evidence>
<dbReference type="InterPro" id="IPR013786">
    <property type="entry name" value="AcylCoA_DH/ox_N"/>
</dbReference>
<dbReference type="InterPro" id="IPR009075">
    <property type="entry name" value="AcylCo_DH/oxidase_C"/>
</dbReference>
<comment type="similarity">
    <text evidence="2">Belongs to the acyl-CoA dehydrogenase family.</text>
</comment>
<name>A0A6J7K527_9ZZZZ</name>
<evidence type="ECO:0000256" key="3">
    <source>
        <dbReference type="ARBA" id="ARBA00022630"/>
    </source>
</evidence>
<comment type="cofactor">
    <cofactor evidence="1">
        <name>FAD</name>
        <dbReference type="ChEBI" id="CHEBI:57692"/>
    </cofactor>
</comment>
<evidence type="ECO:0000259" key="7">
    <source>
        <dbReference type="Pfam" id="PF02770"/>
    </source>
</evidence>
<dbReference type="Pfam" id="PF02770">
    <property type="entry name" value="Acyl-CoA_dh_M"/>
    <property type="match status" value="1"/>
</dbReference>
<feature type="domain" description="Acyl-CoA dehydrogenase/oxidase C-terminal" evidence="6">
    <location>
        <begin position="239"/>
        <end position="386"/>
    </location>
</feature>
<dbReference type="Pfam" id="PF00441">
    <property type="entry name" value="Acyl-CoA_dh_1"/>
    <property type="match status" value="1"/>
</dbReference>
<keyword evidence="3" id="KW-0285">Flavoprotein</keyword>